<dbReference type="AlphaFoldDB" id="A0A3L6NKN6"/>
<evidence type="ECO:0000313" key="1">
    <source>
        <dbReference type="EMBL" id="RKK18795.1"/>
    </source>
</evidence>
<dbReference type="Proteomes" id="UP000270866">
    <property type="component" value="Unassembled WGS sequence"/>
</dbReference>
<accession>A0A3L6NKN6</accession>
<sequence length="73" mass="7641">MFMQPAALATCPSAQADAVMHVAPYSSLLSQIIKCFACIPDLACVGLHKSFHTIAEPGASILDPSIVQQACLP</sequence>
<proteinExistence type="predicted"/>
<dbReference type="EMBL" id="MRCU01000005">
    <property type="protein sequence ID" value="RKK18795.1"/>
    <property type="molecule type" value="Genomic_DNA"/>
</dbReference>
<reference evidence="1 2" key="1">
    <citation type="journal article" date="2018" name="Sci. Rep.">
        <title>Characterisation of pathogen-specific regions and novel effector candidates in Fusarium oxysporum f. sp. cepae.</title>
        <authorList>
            <person name="Armitage A.D."/>
            <person name="Taylor A."/>
            <person name="Sobczyk M.K."/>
            <person name="Baxter L."/>
            <person name="Greenfield B.P."/>
            <person name="Bates H.J."/>
            <person name="Wilson F."/>
            <person name="Jackson A.C."/>
            <person name="Ott S."/>
            <person name="Harrison R.J."/>
            <person name="Clarkson J.P."/>
        </authorList>
    </citation>
    <scope>NUCLEOTIDE SEQUENCE [LARGE SCALE GENOMIC DNA]</scope>
    <source>
        <strain evidence="1 2">FoC_Fus2</strain>
    </source>
</reference>
<organism evidence="1 2">
    <name type="scientific">Fusarium oxysporum f. sp. cepae</name>
    <dbReference type="NCBI Taxonomy" id="396571"/>
    <lineage>
        <taxon>Eukaryota</taxon>
        <taxon>Fungi</taxon>
        <taxon>Dikarya</taxon>
        <taxon>Ascomycota</taxon>
        <taxon>Pezizomycotina</taxon>
        <taxon>Sordariomycetes</taxon>
        <taxon>Hypocreomycetidae</taxon>
        <taxon>Hypocreales</taxon>
        <taxon>Nectriaceae</taxon>
        <taxon>Fusarium</taxon>
        <taxon>Fusarium oxysporum species complex</taxon>
    </lineage>
</organism>
<comment type="caution">
    <text evidence="1">The sequence shown here is derived from an EMBL/GenBank/DDBJ whole genome shotgun (WGS) entry which is preliminary data.</text>
</comment>
<gene>
    <name evidence="1" type="ORF">BFJ65_g9091</name>
</gene>
<evidence type="ECO:0000313" key="2">
    <source>
        <dbReference type="Proteomes" id="UP000270866"/>
    </source>
</evidence>
<name>A0A3L6NKN6_FUSOX</name>
<protein>
    <submittedName>
        <fullName evidence="1">Uncharacterized protein</fullName>
    </submittedName>
</protein>